<proteinExistence type="predicted"/>
<keyword evidence="1" id="KW-1133">Transmembrane helix</keyword>
<dbReference type="Proteomes" id="UP001597100">
    <property type="component" value="Unassembled WGS sequence"/>
</dbReference>
<name>A0ABW3IDS0_9FLAO</name>
<keyword evidence="3" id="KW-1185">Reference proteome</keyword>
<protein>
    <submittedName>
        <fullName evidence="2">Uncharacterized protein</fullName>
    </submittedName>
</protein>
<evidence type="ECO:0000256" key="1">
    <source>
        <dbReference type="SAM" id="Phobius"/>
    </source>
</evidence>
<dbReference type="RefSeq" id="WP_380737047.1">
    <property type="nucleotide sequence ID" value="NZ_JBHTJP010000032.1"/>
</dbReference>
<dbReference type="EMBL" id="JBHTJP010000032">
    <property type="protein sequence ID" value="MFD0976014.1"/>
    <property type="molecule type" value="Genomic_DNA"/>
</dbReference>
<keyword evidence="1" id="KW-0472">Membrane</keyword>
<comment type="caution">
    <text evidence="2">The sequence shown here is derived from an EMBL/GenBank/DDBJ whole genome shotgun (WGS) entry which is preliminary data.</text>
</comment>
<feature type="transmembrane region" description="Helical" evidence="1">
    <location>
        <begin position="12"/>
        <end position="33"/>
    </location>
</feature>
<feature type="transmembrane region" description="Helical" evidence="1">
    <location>
        <begin position="45"/>
        <end position="65"/>
    </location>
</feature>
<organism evidence="2 3">
    <name type="scientific">Salinimicrobium gaetbulicola</name>
    <dbReference type="NCBI Taxonomy" id="999702"/>
    <lineage>
        <taxon>Bacteria</taxon>
        <taxon>Pseudomonadati</taxon>
        <taxon>Bacteroidota</taxon>
        <taxon>Flavobacteriia</taxon>
        <taxon>Flavobacteriales</taxon>
        <taxon>Flavobacteriaceae</taxon>
        <taxon>Salinimicrobium</taxon>
    </lineage>
</organism>
<accession>A0ABW3IDS0</accession>
<gene>
    <name evidence="2" type="ORF">ACFQ1G_04340</name>
</gene>
<evidence type="ECO:0000313" key="2">
    <source>
        <dbReference type="EMBL" id="MFD0976014.1"/>
    </source>
</evidence>
<sequence>MQKQPNGKFGSWKAAVIGGLIALGLITLTLAFLGSPNVTENEEMFLPFILVPVAGGLGGLIYTFINSLDFQSPQLAIFANFFSVLLYLFLVLIAFTFGMEI</sequence>
<keyword evidence="1" id="KW-0812">Transmembrane</keyword>
<reference evidence="3" key="1">
    <citation type="journal article" date="2019" name="Int. J. Syst. Evol. Microbiol.">
        <title>The Global Catalogue of Microorganisms (GCM) 10K type strain sequencing project: providing services to taxonomists for standard genome sequencing and annotation.</title>
        <authorList>
            <consortium name="The Broad Institute Genomics Platform"/>
            <consortium name="The Broad Institute Genome Sequencing Center for Infectious Disease"/>
            <person name="Wu L."/>
            <person name="Ma J."/>
        </authorList>
    </citation>
    <scope>NUCLEOTIDE SEQUENCE [LARGE SCALE GENOMIC DNA]</scope>
    <source>
        <strain evidence="3">CCUG 60898</strain>
    </source>
</reference>
<feature type="transmembrane region" description="Helical" evidence="1">
    <location>
        <begin position="77"/>
        <end position="99"/>
    </location>
</feature>
<evidence type="ECO:0000313" key="3">
    <source>
        <dbReference type="Proteomes" id="UP001597100"/>
    </source>
</evidence>